<dbReference type="Proteomes" id="UP001165960">
    <property type="component" value="Unassembled WGS sequence"/>
</dbReference>
<proteinExistence type="predicted"/>
<accession>A0ACC2RF65</accession>
<dbReference type="EMBL" id="QTSX02007343">
    <property type="protein sequence ID" value="KAJ9048681.1"/>
    <property type="molecule type" value="Genomic_DNA"/>
</dbReference>
<evidence type="ECO:0000313" key="2">
    <source>
        <dbReference type="Proteomes" id="UP001165960"/>
    </source>
</evidence>
<gene>
    <name evidence="1" type="ORF">DSO57_1032435</name>
</gene>
<organism evidence="1 2">
    <name type="scientific">Entomophthora muscae</name>
    <dbReference type="NCBI Taxonomy" id="34485"/>
    <lineage>
        <taxon>Eukaryota</taxon>
        <taxon>Fungi</taxon>
        <taxon>Fungi incertae sedis</taxon>
        <taxon>Zoopagomycota</taxon>
        <taxon>Entomophthoromycotina</taxon>
        <taxon>Entomophthoromycetes</taxon>
        <taxon>Entomophthorales</taxon>
        <taxon>Entomophthoraceae</taxon>
        <taxon>Entomophthora</taxon>
    </lineage>
</organism>
<reference evidence="1" key="1">
    <citation type="submission" date="2022-04" db="EMBL/GenBank/DDBJ databases">
        <title>Genome of the entomopathogenic fungus Entomophthora muscae.</title>
        <authorList>
            <person name="Elya C."/>
            <person name="Lovett B.R."/>
            <person name="Lee E."/>
            <person name="Macias A.M."/>
            <person name="Hajek A.E."/>
            <person name="De Bivort B.L."/>
            <person name="Kasson M.T."/>
            <person name="De Fine Licht H.H."/>
            <person name="Stajich J.E."/>
        </authorList>
    </citation>
    <scope>NUCLEOTIDE SEQUENCE</scope>
    <source>
        <strain evidence="1">Berkeley</strain>
    </source>
</reference>
<keyword evidence="2" id="KW-1185">Reference proteome</keyword>
<evidence type="ECO:0000313" key="1">
    <source>
        <dbReference type="EMBL" id="KAJ9048681.1"/>
    </source>
</evidence>
<name>A0ACC2RF65_9FUNG</name>
<sequence>MQTDEEVGKMTQNTPVLIYLVAEVPDPSDVPVKKGEASDSDKKCPSPLLPPGTCIGPLPIKNLPYRMKSTPSTVSATKLNNYSQPRPSYPPPPGGTAVGFRPPVMAQNFTQQPMTMVQTSSQYSFPLEFVTPQNFQQPNRPQPPIRPFQQTMPQAFQHSTPQSFQQPPPTILSTTSSAQLSTTSSAVFPTAPSSILSTTPSCSAIFPSSCPAASPAAMDLLPWT</sequence>
<protein>
    <submittedName>
        <fullName evidence="1">Uncharacterized protein</fullName>
    </submittedName>
</protein>
<comment type="caution">
    <text evidence="1">The sequence shown here is derived from an EMBL/GenBank/DDBJ whole genome shotgun (WGS) entry which is preliminary data.</text>
</comment>